<evidence type="ECO:0000313" key="4">
    <source>
        <dbReference type="Proteomes" id="UP000664417"/>
    </source>
</evidence>
<organism evidence="3 4">
    <name type="scientific">Acanthopleuribacter pedis</name>
    <dbReference type="NCBI Taxonomy" id="442870"/>
    <lineage>
        <taxon>Bacteria</taxon>
        <taxon>Pseudomonadati</taxon>
        <taxon>Acidobacteriota</taxon>
        <taxon>Holophagae</taxon>
        <taxon>Acanthopleuribacterales</taxon>
        <taxon>Acanthopleuribacteraceae</taxon>
        <taxon>Acanthopleuribacter</taxon>
    </lineage>
</organism>
<keyword evidence="4" id="KW-1185">Reference proteome</keyword>
<evidence type="ECO:0000256" key="2">
    <source>
        <dbReference type="SAM" id="SignalP"/>
    </source>
</evidence>
<comment type="caution">
    <text evidence="3">The sequence shown here is derived from an EMBL/GenBank/DDBJ whole genome shotgun (WGS) entry which is preliminary data.</text>
</comment>
<dbReference type="EMBL" id="JAFREP010000023">
    <property type="protein sequence ID" value="MBO1321313.1"/>
    <property type="molecule type" value="Genomic_DNA"/>
</dbReference>
<dbReference type="Proteomes" id="UP000664417">
    <property type="component" value="Unassembled WGS sequence"/>
</dbReference>
<dbReference type="AlphaFoldDB" id="A0A8J7U6C3"/>
<keyword evidence="2" id="KW-0732">Signal</keyword>
<accession>A0A8J7U6C3</accession>
<feature type="region of interest" description="Disordered" evidence="1">
    <location>
        <begin position="155"/>
        <end position="179"/>
    </location>
</feature>
<name>A0A8J7U6C3_9BACT</name>
<protein>
    <recommendedName>
        <fullName evidence="5">Periplasmic heavy metal sensor</fullName>
    </recommendedName>
</protein>
<evidence type="ECO:0000313" key="3">
    <source>
        <dbReference type="EMBL" id="MBO1321313.1"/>
    </source>
</evidence>
<evidence type="ECO:0000256" key="1">
    <source>
        <dbReference type="SAM" id="MobiDB-lite"/>
    </source>
</evidence>
<gene>
    <name evidence="3" type="ORF">J3U88_22725</name>
</gene>
<feature type="chain" id="PRO_5035206914" description="Periplasmic heavy metal sensor" evidence="2">
    <location>
        <begin position="25"/>
        <end position="203"/>
    </location>
</feature>
<sequence length="203" mass="23207">MKKVLVFIEVLLIASLLSMATVNAQDLRHNDDLKYIRDWKRNAKAADLAGSLSLSPEQVASLRGYRQNWDQVHTEMDPQLNAAKTALTEAAAGIRKQLEGGADLSPEQEEQLNALRGDIKRLSREKRLKTRLALNGIESVLEENQKESLKTFMRQERARNREGRRFSRENRVSREGRKDRAIQRAKRIAVRLILSDGFLNAYP</sequence>
<feature type="signal peptide" evidence="2">
    <location>
        <begin position="1"/>
        <end position="24"/>
    </location>
</feature>
<dbReference type="RefSeq" id="WP_207861287.1">
    <property type="nucleotide sequence ID" value="NZ_JAFREP010000023.1"/>
</dbReference>
<reference evidence="3" key="1">
    <citation type="submission" date="2021-03" db="EMBL/GenBank/DDBJ databases">
        <authorList>
            <person name="Wang G."/>
        </authorList>
    </citation>
    <scope>NUCLEOTIDE SEQUENCE</scope>
    <source>
        <strain evidence="3">KCTC 12899</strain>
    </source>
</reference>
<proteinExistence type="predicted"/>
<evidence type="ECO:0008006" key="5">
    <source>
        <dbReference type="Google" id="ProtNLM"/>
    </source>
</evidence>